<dbReference type="InterPro" id="IPR050682">
    <property type="entry name" value="ModA/WtpA"/>
</dbReference>
<name>A0ABN7MZ49_9BURK</name>
<dbReference type="SUPFAM" id="SSF53850">
    <property type="entry name" value="Periplasmic binding protein-like II"/>
    <property type="match status" value="1"/>
</dbReference>
<proteinExistence type="predicted"/>
<dbReference type="Pfam" id="PF13531">
    <property type="entry name" value="SBP_bac_11"/>
    <property type="match status" value="1"/>
</dbReference>
<comment type="caution">
    <text evidence="1">The sequence shown here is derived from an EMBL/GenBank/DDBJ whole genome shotgun (WGS) entry which is preliminary data.</text>
</comment>
<keyword evidence="1" id="KW-0413">Isomerase</keyword>
<dbReference type="PANTHER" id="PTHR30632">
    <property type="entry name" value="MOLYBDATE-BINDING PERIPLASMIC PROTEIN"/>
    <property type="match status" value="1"/>
</dbReference>
<evidence type="ECO:0000313" key="2">
    <source>
        <dbReference type="Proteomes" id="UP000673821"/>
    </source>
</evidence>
<sequence>MAIGQTTNEQITGISSMATRQVLAELVEEYGRLSGRLVAIESVGGVAAARRVEEGEPFDIVVLAADALDKLAAAGRIDPASRIELARSGVAVAVAAGAPRPGIGTEAALRDAILAARSIGYSTGPSGSHLSRLFERWGIALAIAPRIVQAPAGIPVGTLVARGDVELGFQQLSELIHLPGIDVIGSLPPEVQVITTFSAAICTASRQRDASRALLSFLASPATAPAKLRHGMEPCMTEGGPC</sequence>
<keyword evidence="2" id="KW-1185">Reference proteome</keyword>
<dbReference type="Gene3D" id="3.40.190.10">
    <property type="entry name" value="Periplasmic binding protein-like II"/>
    <property type="match status" value="2"/>
</dbReference>
<gene>
    <name evidence="1" type="primary">ais_2</name>
    <name evidence="1" type="ORF">R69776_06281</name>
</gene>
<dbReference type="RefSeq" id="WP_200660500.1">
    <property type="nucleotide sequence ID" value="NZ_CAJNBH010000023.1"/>
</dbReference>
<organism evidence="1 2">
    <name type="scientific">Paraburkholderia nemoris</name>
    <dbReference type="NCBI Taxonomy" id="2793076"/>
    <lineage>
        <taxon>Bacteria</taxon>
        <taxon>Pseudomonadati</taxon>
        <taxon>Pseudomonadota</taxon>
        <taxon>Betaproteobacteria</taxon>
        <taxon>Burkholderiales</taxon>
        <taxon>Burkholderiaceae</taxon>
        <taxon>Paraburkholderia</taxon>
    </lineage>
</organism>
<dbReference type="EMBL" id="CAJNBH010000023">
    <property type="protein sequence ID" value="CAE6823849.1"/>
    <property type="molecule type" value="Genomic_DNA"/>
</dbReference>
<protein>
    <submittedName>
        <fullName evidence="1">Aconitate isomerase</fullName>
        <ecNumber evidence="1">5.3.3.7</ecNumber>
    </submittedName>
</protein>
<dbReference type="EC" id="5.3.3.7" evidence="1"/>
<reference evidence="1 2" key="1">
    <citation type="submission" date="2021-02" db="EMBL/GenBank/DDBJ databases">
        <authorList>
            <person name="Vanwijnsberghe S."/>
        </authorList>
    </citation>
    <scope>NUCLEOTIDE SEQUENCE [LARGE SCALE GENOMIC DNA]</scope>
    <source>
        <strain evidence="1 2">R-69776</strain>
    </source>
</reference>
<dbReference type="GO" id="GO:0047614">
    <property type="term" value="F:aconitate delta-isomerase activity"/>
    <property type="evidence" value="ECO:0007669"/>
    <property type="project" value="UniProtKB-EC"/>
</dbReference>
<accession>A0ABN7MZ49</accession>
<dbReference type="PANTHER" id="PTHR30632:SF11">
    <property type="entry name" value="BLR4797 PROTEIN"/>
    <property type="match status" value="1"/>
</dbReference>
<evidence type="ECO:0000313" key="1">
    <source>
        <dbReference type="EMBL" id="CAE6823849.1"/>
    </source>
</evidence>
<dbReference type="Proteomes" id="UP000673821">
    <property type="component" value="Unassembled WGS sequence"/>
</dbReference>